<feature type="transmembrane region" description="Helical" evidence="6">
    <location>
        <begin position="144"/>
        <end position="161"/>
    </location>
</feature>
<feature type="transmembrane region" description="Helical" evidence="6">
    <location>
        <begin position="218"/>
        <end position="235"/>
    </location>
</feature>
<feature type="transmembrane region" description="Helical" evidence="6">
    <location>
        <begin position="113"/>
        <end position="132"/>
    </location>
</feature>
<keyword evidence="5 6" id="KW-0472">Membrane</keyword>
<feature type="transmembrane region" description="Helical" evidence="6">
    <location>
        <begin position="414"/>
        <end position="434"/>
    </location>
</feature>
<evidence type="ECO:0000256" key="6">
    <source>
        <dbReference type="SAM" id="Phobius"/>
    </source>
</evidence>
<dbReference type="GO" id="GO:0005886">
    <property type="term" value="C:plasma membrane"/>
    <property type="evidence" value="ECO:0007669"/>
    <property type="project" value="TreeGrafter"/>
</dbReference>
<keyword evidence="2 6" id="KW-0812">Transmembrane</keyword>
<keyword evidence="4 6" id="KW-1133">Transmembrane helix</keyword>
<evidence type="ECO:0000256" key="2">
    <source>
        <dbReference type="ARBA" id="ARBA00022692"/>
    </source>
</evidence>
<evidence type="ECO:0000313" key="8">
    <source>
        <dbReference type="Proteomes" id="UP000262969"/>
    </source>
</evidence>
<dbReference type="EMBL" id="DPVV01000134">
    <property type="protein sequence ID" value="HCL01541.1"/>
    <property type="molecule type" value="Genomic_DNA"/>
</dbReference>
<evidence type="ECO:0000256" key="1">
    <source>
        <dbReference type="ARBA" id="ARBA00004141"/>
    </source>
</evidence>
<feature type="transmembrane region" description="Helical" evidence="6">
    <location>
        <begin position="167"/>
        <end position="187"/>
    </location>
</feature>
<dbReference type="GO" id="GO:0032153">
    <property type="term" value="C:cell division site"/>
    <property type="evidence" value="ECO:0007669"/>
    <property type="project" value="TreeGrafter"/>
</dbReference>
<dbReference type="AlphaFoldDB" id="A0A3D2X330"/>
<feature type="transmembrane region" description="Helical" evidence="6">
    <location>
        <begin position="365"/>
        <end position="387"/>
    </location>
</feature>
<accession>A0A3D2X330</accession>
<dbReference type="InterPro" id="IPR047928">
    <property type="entry name" value="Perm_prefix_1"/>
</dbReference>
<organism evidence="7 8">
    <name type="scientific">Lachnoclostridium phytofermentans</name>
    <dbReference type="NCBI Taxonomy" id="66219"/>
    <lineage>
        <taxon>Bacteria</taxon>
        <taxon>Bacillati</taxon>
        <taxon>Bacillota</taxon>
        <taxon>Clostridia</taxon>
        <taxon>Lachnospirales</taxon>
        <taxon>Lachnospiraceae</taxon>
    </lineage>
</organism>
<evidence type="ECO:0008006" key="9">
    <source>
        <dbReference type="Google" id="ProtNLM"/>
    </source>
</evidence>
<feature type="transmembrane region" description="Helical" evidence="6">
    <location>
        <begin position="194"/>
        <end position="212"/>
    </location>
</feature>
<proteinExistence type="predicted"/>
<evidence type="ECO:0000256" key="5">
    <source>
        <dbReference type="ARBA" id="ARBA00023136"/>
    </source>
</evidence>
<reference evidence="7 8" key="1">
    <citation type="journal article" date="2018" name="Nat. Biotechnol.">
        <title>A standardized bacterial taxonomy based on genome phylogeny substantially revises the tree of life.</title>
        <authorList>
            <person name="Parks D.H."/>
            <person name="Chuvochina M."/>
            <person name="Waite D.W."/>
            <person name="Rinke C."/>
            <person name="Skarshewski A."/>
            <person name="Chaumeil P.A."/>
            <person name="Hugenholtz P."/>
        </authorList>
    </citation>
    <scope>NUCLEOTIDE SEQUENCE [LARGE SCALE GENOMIC DNA]</scope>
    <source>
        <strain evidence="7">UBA11728</strain>
    </source>
</reference>
<dbReference type="Pfam" id="PF01098">
    <property type="entry name" value="FTSW_RODA_SPOVE"/>
    <property type="match status" value="1"/>
</dbReference>
<dbReference type="PANTHER" id="PTHR30474">
    <property type="entry name" value="CELL CYCLE PROTEIN"/>
    <property type="match status" value="1"/>
</dbReference>
<evidence type="ECO:0000256" key="4">
    <source>
        <dbReference type="ARBA" id="ARBA00022989"/>
    </source>
</evidence>
<dbReference type="GO" id="GO:0015648">
    <property type="term" value="F:lipid-linked peptidoglycan transporter activity"/>
    <property type="evidence" value="ECO:0007669"/>
    <property type="project" value="TreeGrafter"/>
</dbReference>
<dbReference type="InterPro" id="IPR001182">
    <property type="entry name" value="FtsW/RodA"/>
</dbReference>
<dbReference type="GO" id="GO:0008360">
    <property type="term" value="P:regulation of cell shape"/>
    <property type="evidence" value="ECO:0007669"/>
    <property type="project" value="UniProtKB-KW"/>
</dbReference>
<dbReference type="Proteomes" id="UP000262969">
    <property type="component" value="Unassembled WGS sequence"/>
</dbReference>
<gene>
    <name evidence="7" type="ORF">DHW61_03855</name>
</gene>
<feature type="transmembrane region" description="Helical" evidence="6">
    <location>
        <begin position="247"/>
        <end position="270"/>
    </location>
</feature>
<evidence type="ECO:0000256" key="3">
    <source>
        <dbReference type="ARBA" id="ARBA00022960"/>
    </source>
</evidence>
<feature type="transmembrane region" description="Helical" evidence="6">
    <location>
        <begin position="327"/>
        <end position="353"/>
    </location>
</feature>
<protein>
    <recommendedName>
        <fullName evidence="9">FtsW/RodA/SpoVE family cell cycle protein</fullName>
    </recommendedName>
</protein>
<feature type="transmembrane region" description="Helical" evidence="6">
    <location>
        <begin position="85"/>
        <end position="107"/>
    </location>
</feature>
<name>A0A3D2X330_9FIRM</name>
<dbReference type="NCBIfam" id="NF038403">
    <property type="entry name" value="perm_prefix_1"/>
    <property type="match status" value="1"/>
</dbReference>
<sequence length="459" mass="52644">MYWEETVMGWSDYITTVKEQIRNNKAKLLIEDELKDHLEEQIKAFEEDGLSYVEAEQKAILDMGDPVEVGTELNRIHRPKLEKKLLFTVILFSAINLIVQFVVGKVFHSTTSYFNTQAVYIVIGIGVMVFVYYMDYTIIGRYPFLIWGVLSLIGIYIIEFGHRHYNVFNDLFFITLLFVPIFAGILFHLRKLKLIGLMLSVIIGATPIFIALCGRSVSVVIHYIVIYLIMLNVAVGKQWFGNRKIGFAIVWASTIGIPALFILLCLKFGIPLLNNYQIERLKSIFTDVPNRDFTYQSNTARQALANSKILCGSSDIINRVPAVESDYILVFIFSMFGILAGICVIALLLFLLYKAFRIAKVQKSYLGYMVGMACTLTFIVETFFYIINNLVSMKFNLIIKQQALPFLSNGARNIIFSYAIVGLLLSVYRNTGLVSDRTNKKKRNWLQRRRNMRIFIKSE</sequence>
<comment type="caution">
    <text evidence="7">The sequence shown here is derived from an EMBL/GenBank/DDBJ whole genome shotgun (WGS) entry which is preliminary data.</text>
</comment>
<evidence type="ECO:0000313" key="7">
    <source>
        <dbReference type="EMBL" id="HCL01541.1"/>
    </source>
</evidence>
<dbReference type="GO" id="GO:0051301">
    <property type="term" value="P:cell division"/>
    <property type="evidence" value="ECO:0007669"/>
    <property type="project" value="InterPro"/>
</dbReference>
<keyword evidence="3" id="KW-0133">Cell shape</keyword>
<comment type="subcellular location">
    <subcellularLocation>
        <location evidence="1">Membrane</location>
        <topology evidence="1">Multi-pass membrane protein</topology>
    </subcellularLocation>
</comment>